<dbReference type="InterPro" id="IPR016286">
    <property type="entry name" value="FUC_metazoa-typ"/>
</dbReference>
<dbReference type="AlphaFoldDB" id="A0A069SAX7"/>
<dbReference type="Pfam" id="PF01120">
    <property type="entry name" value="Alpha_L_fucos"/>
    <property type="match status" value="1"/>
</dbReference>
<evidence type="ECO:0000313" key="11">
    <source>
        <dbReference type="Proteomes" id="UP000027661"/>
    </source>
</evidence>
<comment type="function">
    <text evidence="1">Alpha-L-fucosidase is responsible for hydrolyzing the alpha-1,6-linked fucose joined to the reducing-end N-acetylglucosamine of the carbohydrate moieties of glycoproteins.</text>
</comment>
<proteinExistence type="inferred from homology"/>
<evidence type="ECO:0000256" key="2">
    <source>
        <dbReference type="ARBA" id="ARBA00007951"/>
    </source>
</evidence>
<feature type="site" description="May be important for catalysis" evidence="7">
    <location>
        <position position="289"/>
    </location>
</feature>
<sequence>MKRLIRNSLVALNNRLFLLSMIPFFLASVPSHAQYQPSEDNIKSRKEFSDCKFGIFLHWGIYSMFGQGEWYMNDAGIDCQEYAKAASGFYPSRFDADEWISIFKNAGAKYICFTTRHHDSFSMFDTKFSDYNIVKATPFKRDVVKELAEACRKQDMRLHLYYSHLDWTREDYYPLGSTGHRTGRKHHGEWASYYQFMNNQLTELLTNYGPIGAIWFDGMWDQPDGFDWKLKEQYELIHSLQPACLVGNNHHKIPNPGEDFQMFERDLPGENHAGFSKDSQVGDLPLETCQTMNGMWGYRIKDQNYKSVKELVRLLVSTVGKGANLLINIGPQPNGEIPALAVDRLQGMGNWLNTYGETIYGTTAGLIQKAPWGTTTLKGNKMYVHILSDVMPEYITLSLNKKMGSVVDYDSKQKVEFQKIKNGYLIYTKGLSVLTDKILEVTLL</sequence>
<dbReference type="EMBL" id="JNHM01000164">
    <property type="protein sequence ID" value="KDS44353.1"/>
    <property type="molecule type" value="Genomic_DNA"/>
</dbReference>
<dbReference type="GO" id="GO:0006004">
    <property type="term" value="P:fucose metabolic process"/>
    <property type="evidence" value="ECO:0007669"/>
    <property type="project" value="InterPro"/>
</dbReference>
<dbReference type="PIRSF" id="PIRSF001092">
    <property type="entry name" value="Alpha-L-fucosidase"/>
    <property type="match status" value="1"/>
</dbReference>
<dbReference type="Proteomes" id="UP000027661">
    <property type="component" value="Unassembled WGS sequence"/>
</dbReference>
<dbReference type="PATRIC" id="fig|1339352.3.peg.4029"/>
<dbReference type="GO" id="GO:0004560">
    <property type="term" value="F:alpha-L-fucosidase activity"/>
    <property type="evidence" value="ECO:0007669"/>
    <property type="project" value="InterPro"/>
</dbReference>
<evidence type="ECO:0000256" key="1">
    <source>
        <dbReference type="ARBA" id="ARBA00004071"/>
    </source>
</evidence>
<dbReference type="PRINTS" id="PR00741">
    <property type="entry name" value="GLHYDRLASE29"/>
</dbReference>
<evidence type="ECO:0000259" key="9">
    <source>
        <dbReference type="Pfam" id="PF01120"/>
    </source>
</evidence>
<keyword evidence="6" id="KW-0326">Glycosidase</keyword>
<evidence type="ECO:0000256" key="7">
    <source>
        <dbReference type="PIRSR" id="PIRSR001092-1"/>
    </source>
</evidence>
<dbReference type="RefSeq" id="WP_008668225.1">
    <property type="nucleotide sequence ID" value="NZ_JNHM01000164.1"/>
</dbReference>
<evidence type="ECO:0000256" key="5">
    <source>
        <dbReference type="ARBA" id="ARBA00022801"/>
    </source>
</evidence>
<organism evidence="10 11">
    <name type="scientific">Phocaeicola vulgatus str. 3975 RP4</name>
    <dbReference type="NCBI Taxonomy" id="1339352"/>
    <lineage>
        <taxon>Bacteria</taxon>
        <taxon>Pseudomonadati</taxon>
        <taxon>Bacteroidota</taxon>
        <taxon>Bacteroidia</taxon>
        <taxon>Bacteroidales</taxon>
        <taxon>Bacteroidaceae</taxon>
        <taxon>Phocaeicola</taxon>
    </lineage>
</organism>
<keyword evidence="5" id="KW-0378">Hydrolase</keyword>
<gene>
    <name evidence="10" type="ORF">M099_4297</name>
</gene>
<feature type="chain" id="PRO_5001669488" description="alpha-L-fucosidase" evidence="8">
    <location>
        <begin position="34"/>
        <end position="444"/>
    </location>
</feature>
<evidence type="ECO:0000256" key="8">
    <source>
        <dbReference type="SAM" id="SignalP"/>
    </source>
</evidence>
<dbReference type="PANTHER" id="PTHR10030">
    <property type="entry name" value="ALPHA-L-FUCOSIDASE"/>
    <property type="match status" value="1"/>
</dbReference>
<dbReference type="InterPro" id="IPR017853">
    <property type="entry name" value="GH"/>
</dbReference>
<dbReference type="EC" id="3.2.1.51" evidence="3"/>
<comment type="similarity">
    <text evidence="2">Belongs to the glycosyl hydrolase 29 family.</text>
</comment>
<feature type="domain" description="Glycoside hydrolase family 29 N-terminal" evidence="9">
    <location>
        <begin position="29"/>
        <end position="357"/>
    </location>
</feature>
<reference evidence="10 11" key="1">
    <citation type="submission" date="2014-04" db="EMBL/GenBank/DDBJ databases">
        <authorList>
            <person name="Sears C."/>
            <person name="Carroll K."/>
            <person name="Sack B.R."/>
            <person name="Qadri F."/>
            <person name="Myers L.L."/>
            <person name="Chung G.-T."/>
            <person name="Escheverria P."/>
            <person name="Fraser C.M."/>
            <person name="Sadzewicz L."/>
            <person name="Shefchek K.A."/>
            <person name="Tallon L."/>
            <person name="Das S.P."/>
            <person name="Daugherty S."/>
            <person name="Mongodin E.F."/>
        </authorList>
    </citation>
    <scope>NUCLEOTIDE SEQUENCE [LARGE SCALE GENOMIC DNA]</scope>
    <source>
        <strain evidence="10 11">3975 RP4</strain>
    </source>
</reference>
<dbReference type="PANTHER" id="PTHR10030:SF37">
    <property type="entry name" value="ALPHA-L-FUCOSIDASE-RELATED"/>
    <property type="match status" value="1"/>
</dbReference>
<dbReference type="GO" id="GO:0016139">
    <property type="term" value="P:glycoside catabolic process"/>
    <property type="evidence" value="ECO:0007669"/>
    <property type="project" value="TreeGrafter"/>
</dbReference>
<protein>
    <recommendedName>
        <fullName evidence="3">alpha-L-fucosidase</fullName>
        <ecNumber evidence="3">3.2.1.51</ecNumber>
    </recommendedName>
</protein>
<dbReference type="InterPro" id="IPR000933">
    <property type="entry name" value="Glyco_hydro_29"/>
</dbReference>
<name>A0A069SAX7_PHOVU</name>
<comment type="caution">
    <text evidence="10">The sequence shown here is derived from an EMBL/GenBank/DDBJ whole genome shotgun (WGS) entry which is preliminary data.</text>
</comment>
<dbReference type="InterPro" id="IPR057739">
    <property type="entry name" value="Glyco_hydro_29_N"/>
</dbReference>
<evidence type="ECO:0000256" key="6">
    <source>
        <dbReference type="ARBA" id="ARBA00023295"/>
    </source>
</evidence>
<dbReference type="SUPFAM" id="SSF51445">
    <property type="entry name" value="(Trans)glycosidases"/>
    <property type="match status" value="1"/>
</dbReference>
<accession>A0A069SAX7</accession>
<dbReference type="SMART" id="SM00812">
    <property type="entry name" value="Alpha_L_fucos"/>
    <property type="match status" value="1"/>
</dbReference>
<dbReference type="GO" id="GO:0005764">
    <property type="term" value="C:lysosome"/>
    <property type="evidence" value="ECO:0007669"/>
    <property type="project" value="TreeGrafter"/>
</dbReference>
<evidence type="ECO:0000256" key="3">
    <source>
        <dbReference type="ARBA" id="ARBA00012662"/>
    </source>
</evidence>
<evidence type="ECO:0000313" key="10">
    <source>
        <dbReference type="EMBL" id="KDS44353.1"/>
    </source>
</evidence>
<evidence type="ECO:0000256" key="4">
    <source>
        <dbReference type="ARBA" id="ARBA00022729"/>
    </source>
</evidence>
<dbReference type="Gene3D" id="3.20.20.80">
    <property type="entry name" value="Glycosidases"/>
    <property type="match status" value="1"/>
</dbReference>
<feature type="signal peptide" evidence="8">
    <location>
        <begin position="1"/>
        <end position="33"/>
    </location>
</feature>
<keyword evidence="4 8" id="KW-0732">Signal</keyword>